<dbReference type="PANTHER" id="PTHR16305">
    <property type="entry name" value="TESTICULAR SOLUBLE ADENYLYL CYCLASE"/>
    <property type="match status" value="1"/>
</dbReference>
<dbReference type="InterPro" id="IPR001054">
    <property type="entry name" value="A/G_cyclase"/>
</dbReference>
<evidence type="ECO:0000259" key="3">
    <source>
        <dbReference type="PROSITE" id="PS50125"/>
    </source>
</evidence>
<protein>
    <submittedName>
        <fullName evidence="4">AAA family ATPase</fullName>
    </submittedName>
</protein>
<evidence type="ECO:0000256" key="2">
    <source>
        <dbReference type="ARBA" id="ARBA00022840"/>
    </source>
</evidence>
<dbReference type="PROSITE" id="PS50125">
    <property type="entry name" value="GUANYLATE_CYCLASE_2"/>
    <property type="match status" value="1"/>
</dbReference>
<dbReference type="Pfam" id="PF00211">
    <property type="entry name" value="Guanylate_cyc"/>
    <property type="match status" value="1"/>
</dbReference>
<evidence type="ECO:0000256" key="1">
    <source>
        <dbReference type="ARBA" id="ARBA00022741"/>
    </source>
</evidence>
<comment type="caution">
    <text evidence="4">The sequence shown here is derived from an EMBL/GenBank/DDBJ whole genome shotgun (WGS) entry which is preliminary data.</text>
</comment>
<dbReference type="RefSeq" id="WP_345519259.1">
    <property type="nucleotide sequence ID" value="NZ_BAABKM010000002.1"/>
</dbReference>
<sequence>MSTCASCGSGGQPDGARFCFSCGAALAALSCRSCRAEVVPGARFCSSCGADQAASSSSVVQPVASRRITSVLFGDLVGFTALSETRDQEQVRELLSRYFDECRAIVARYGGTVEKFIGDAVMAVWGVPTAHEDDAERAVRAGLELVNTIAAMGSDVDVPDLAMRVGIVTGEVAVTVGAEQQGMVAGDAVNTASRVQSAATPGQVWVDETTRLLTSSAITYVDVGSHAMKGKAEPVPLWAVRAVVAAVGGAQRADGLEGPLVGRDREIRLVKELFHRVEETERPALLVVDGEAGVGKSRLAWEFEKYVDGLSGEVRWHTGRCLSYGEGVAFYALAEAIRARLQVVADGAGDDDPSQLLAGGLALLVDDADERAWLEPRLAALLGIGTVGSFQREDLFSAWSTFLERVSDGVPVALLIDDAQHADDGLISFVEHLLAVATFPCFVMLLTRPELLDANPGLATNRRSTVVHVDTLGDREMGQLLDGLVAGLDHDVRDALVERSEGVPLFAVETVRSLIDRDLVVPRGGQYVLAGDGPLDLDRLGAPASLQALVAARLDQLSPHQRRVVDRASIVGRPFSRDLVAALCPDVVDLDQVLASLVRLQLLRQETGRLSSEVGLYEFVQVVVRQVAYGTLSRRDRKAGHLAVVAQLAEAGDTADEAVAIAAQHHLEAIDAVPEDADVPALTERAIELLRLSAVRARALGAPGEAAGHLGAALGRATDPLQRAALELELARALRETEDPGAAIAPAESARDAFDAAGDELRAADAVSVLAHAMSIGRMDIEVPLAMAQERYARLRDREDAVGVRIALAQAIVQIKLRTSSGFGDVAGDQVRLAERLGDERLLADAYVALALHYMVTGSRGLGRVIFEAAAELARRHHLLPTLTRVLVNLNVSWVPDDAARAREFGIEAVAMGRQSGSFTALSGAASNLALAQLVVGDWGGALESADASSDEPVADLVRARIASARGTAWRLQPEMEDDEYAGEDLSLRCFVEVLRALDALATDAPAGAWALRAAETSYAVTELYDDFTVIWQVATDAAWADQDHDALAGLLAIVDGHGDGSLPAGVRAVHCRISGLQAAAAGDLGTAEARLREGMQWATQWSSEPTLAQFRADLAVLLQHAGRTDEAAELAAQARSMFDGLGATRWRDELDAALAGAAV</sequence>
<keyword evidence="5" id="KW-1185">Reference proteome</keyword>
<dbReference type="InterPro" id="IPR029787">
    <property type="entry name" value="Nucleotide_cyclase"/>
</dbReference>
<dbReference type="CDD" id="cd07302">
    <property type="entry name" value="CHD"/>
    <property type="match status" value="1"/>
</dbReference>
<proteinExistence type="predicted"/>
<dbReference type="SUPFAM" id="SSF55073">
    <property type="entry name" value="Nucleotide cyclase"/>
    <property type="match status" value="1"/>
</dbReference>
<dbReference type="SUPFAM" id="SSF52540">
    <property type="entry name" value="P-loop containing nucleoside triphosphate hydrolases"/>
    <property type="match status" value="1"/>
</dbReference>
<keyword evidence="2" id="KW-0067">ATP-binding</keyword>
<dbReference type="InterPro" id="IPR041664">
    <property type="entry name" value="AAA_16"/>
</dbReference>
<organism evidence="4 5">
    <name type="scientific">Nocardioides conyzicola</name>
    <dbReference type="NCBI Taxonomy" id="1651781"/>
    <lineage>
        <taxon>Bacteria</taxon>
        <taxon>Bacillati</taxon>
        <taxon>Actinomycetota</taxon>
        <taxon>Actinomycetes</taxon>
        <taxon>Propionibacteriales</taxon>
        <taxon>Nocardioidaceae</taxon>
        <taxon>Nocardioides</taxon>
    </lineage>
</organism>
<evidence type="ECO:0000313" key="4">
    <source>
        <dbReference type="EMBL" id="GAA4694333.1"/>
    </source>
</evidence>
<dbReference type="PANTHER" id="PTHR16305:SF28">
    <property type="entry name" value="GUANYLATE CYCLASE DOMAIN-CONTAINING PROTEIN"/>
    <property type="match status" value="1"/>
</dbReference>
<dbReference type="Pfam" id="PF13191">
    <property type="entry name" value="AAA_16"/>
    <property type="match status" value="1"/>
</dbReference>
<evidence type="ECO:0000313" key="5">
    <source>
        <dbReference type="Proteomes" id="UP001499974"/>
    </source>
</evidence>
<name>A0ABP8WRZ3_9ACTN</name>
<feature type="domain" description="Guanylate cyclase" evidence="3">
    <location>
        <begin position="70"/>
        <end position="196"/>
    </location>
</feature>
<dbReference type="Proteomes" id="UP001499974">
    <property type="component" value="Unassembled WGS sequence"/>
</dbReference>
<keyword evidence="1" id="KW-0547">Nucleotide-binding</keyword>
<reference evidence="5" key="1">
    <citation type="journal article" date="2019" name="Int. J. Syst. Evol. Microbiol.">
        <title>The Global Catalogue of Microorganisms (GCM) 10K type strain sequencing project: providing services to taxonomists for standard genome sequencing and annotation.</title>
        <authorList>
            <consortium name="The Broad Institute Genomics Platform"/>
            <consortium name="The Broad Institute Genome Sequencing Center for Infectious Disease"/>
            <person name="Wu L."/>
            <person name="Ma J."/>
        </authorList>
    </citation>
    <scope>NUCLEOTIDE SEQUENCE [LARGE SCALE GENOMIC DNA]</scope>
    <source>
        <strain evidence="5">JCM 18531</strain>
    </source>
</reference>
<dbReference type="SMART" id="SM00044">
    <property type="entry name" value="CYCc"/>
    <property type="match status" value="1"/>
</dbReference>
<dbReference type="EMBL" id="BAABKM010000002">
    <property type="protein sequence ID" value="GAA4694333.1"/>
    <property type="molecule type" value="Genomic_DNA"/>
</dbReference>
<dbReference type="InterPro" id="IPR027417">
    <property type="entry name" value="P-loop_NTPase"/>
</dbReference>
<accession>A0ABP8WRZ3</accession>
<dbReference type="Gene3D" id="3.30.70.1230">
    <property type="entry name" value="Nucleotide cyclase"/>
    <property type="match status" value="1"/>
</dbReference>
<gene>
    <name evidence="4" type="ORF">GCM10023349_06700</name>
</gene>
<dbReference type="Pfam" id="PF12773">
    <property type="entry name" value="DZR"/>
    <property type="match status" value="1"/>
</dbReference>
<dbReference type="InterPro" id="IPR025874">
    <property type="entry name" value="DZR"/>
</dbReference>